<evidence type="ECO:0000313" key="15">
    <source>
        <dbReference type="Proteomes" id="UP000051048"/>
    </source>
</evidence>
<dbReference type="GO" id="GO:0005524">
    <property type="term" value="F:ATP binding"/>
    <property type="evidence" value="ECO:0007669"/>
    <property type="project" value="UniProtKB-KW"/>
</dbReference>
<dbReference type="Gene3D" id="3.40.1190.10">
    <property type="entry name" value="Mur-like, catalytic domain"/>
    <property type="match status" value="1"/>
</dbReference>
<dbReference type="InterPro" id="IPR004101">
    <property type="entry name" value="Mur_ligase_C"/>
</dbReference>
<evidence type="ECO:0000256" key="3">
    <source>
        <dbReference type="ARBA" id="ARBA00013025"/>
    </source>
</evidence>
<dbReference type="EMBL" id="AZFH01000001">
    <property type="protein sequence ID" value="KRL85295.1"/>
    <property type="molecule type" value="Genomic_DNA"/>
</dbReference>
<feature type="domain" description="Mur ligase central" evidence="13">
    <location>
        <begin position="52"/>
        <end position="280"/>
    </location>
</feature>
<dbReference type="GO" id="GO:0005737">
    <property type="term" value="C:cytoplasm"/>
    <property type="evidence" value="ECO:0007669"/>
    <property type="project" value="TreeGrafter"/>
</dbReference>
<dbReference type="STRING" id="1423740.FC36_GL000666"/>
<evidence type="ECO:0000256" key="7">
    <source>
        <dbReference type="ARBA" id="ARBA00022840"/>
    </source>
</evidence>
<comment type="cofactor">
    <cofactor evidence="1">
        <name>Mg(2+)</name>
        <dbReference type="ChEBI" id="CHEBI:18420"/>
    </cofactor>
</comment>
<dbReference type="PROSITE" id="PS01012">
    <property type="entry name" value="FOLYLPOLYGLU_SYNT_2"/>
    <property type="match status" value="1"/>
</dbReference>
<evidence type="ECO:0000256" key="11">
    <source>
        <dbReference type="PIRNR" id="PIRNR001563"/>
    </source>
</evidence>
<dbReference type="PATRIC" id="fig|1423740.3.peg.712"/>
<dbReference type="PIRSF" id="PIRSF001563">
    <property type="entry name" value="Folylpolyglu_synth"/>
    <property type="match status" value="1"/>
</dbReference>
<dbReference type="Pfam" id="PF08245">
    <property type="entry name" value="Mur_ligase_M"/>
    <property type="match status" value="1"/>
</dbReference>
<feature type="domain" description="Mur ligase C-terminal" evidence="12">
    <location>
        <begin position="309"/>
        <end position="427"/>
    </location>
</feature>
<dbReference type="InterPro" id="IPR036565">
    <property type="entry name" value="Mur-like_cat_sf"/>
</dbReference>
<dbReference type="GO" id="GO:0046872">
    <property type="term" value="F:metal ion binding"/>
    <property type="evidence" value="ECO:0007669"/>
    <property type="project" value="UniProtKB-KW"/>
</dbReference>
<keyword evidence="7 11" id="KW-0067">ATP-binding</keyword>
<keyword evidence="6 11" id="KW-0547">Nucleotide-binding</keyword>
<dbReference type="SUPFAM" id="SSF53244">
    <property type="entry name" value="MurD-like peptide ligases, peptide-binding domain"/>
    <property type="match status" value="1"/>
</dbReference>
<dbReference type="InterPro" id="IPR036615">
    <property type="entry name" value="Mur_ligase_C_dom_sf"/>
</dbReference>
<dbReference type="InterPro" id="IPR018109">
    <property type="entry name" value="Folylpolyglutamate_synth_CS"/>
</dbReference>
<keyword evidence="5" id="KW-0479">Metal-binding</keyword>
<evidence type="ECO:0000259" key="12">
    <source>
        <dbReference type="Pfam" id="PF02875"/>
    </source>
</evidence>
<keyword evidence="8" id="KW-0460">Magnesium</keyword>
<dbReference type="InterPro" id="IPR013221">
    <property type="entry name" value="Mur_ligase_cen"/>
</dbReference>
<accession>A0A0R1TVK9</accession>
<dbReference type="SUPFAM" id="SSF53623">
    <property type="entry name" value="MurD-like peptide ligases, catalytic domain"/>
    <property type="match status" value="1"/>
</dbReference>
<dbReference type="AlphaFoldDB" id="A0A0R1TVK9"/>
<comment type="similarity">
    <text evidence="2 11">Belongs to the folylpolyglutamate synthase family.</text>
</comment>
<name>A0A0R1TVK9_9LACO</name>
<proteinExistence type="inferred from homology"/>
<comment type="caution">
    <text evidence="14">The sequence shown here is derived from an EMBL/GenBank/DDBJ whole genome shotgun (WGS) entry which is preliminary data.</text>
</comment>
<dbReference type="GO" id="GO:0004326">
    <property type="term" value="F:tetrahydrofolylpolyglutamate synthase activity"/>
    <property type="evidence" value="ECO:0007669"/>
    <property type="project" value="UniProtKB-EC"/>
</dbReference>
<dbReference type="NCBIfam" id="TIGR01499">
    <property type="entry name" value="folC"/>
    <property type="match status" value="1"/>
</dbReference>
<dbReference type="GO" id="GO:0008841">
    <property type="term" value="F:dihydrofolate synthase activity"/>
    <property type="evidence" value="ECO:0007669"/>
    <property type="project" value="TreeGrafter"/>
</dbReference>
<gene>
    <name evidence="14" type="ORF">FC36_GL000666</name>
</gene>
<keyword evidence="4 11" id="KW-0436">Ligase</keyword>
<dbReference type="PANTHER" id="PTHR11136:SF0">
    <property type="entry name" value="DIHYDROFOLATE SYNTHETASE-RELATED"/>
    <property type="match status" value="1"/>
</dbReference>
<evidence type="ECO:0000256" key="8">
    <source>
        <dbReference type="ARBA" id="ARBA00022842"/>
    </source>
</evidence>
<dbReference type="Proteomes" id="UP000051048">
    <property type="component" value="Unassembled WGS sequence"/>
</dbReference>
<evidence type="ECO:0000256" key="6">
    <source>
        <dbReference type="ARBA" id="ARBA00022741"/>
    </source>
</evidence>
<comment type="catalytic activity">
    <reaction evidence="10">
        <text>(6S)-5,6,7,8-tetrahydrofolyl-(gamma-L-Glu)(n) + L-glutamate + ATP = (6S)-5,6,7,8-tetrahydrofolyl-(gamma-L-Glu)(n+1) + ADP + phosphate + H(+)</text>
        <dbReference type="Rhea" id="RHEA:10580"/>
        <dbReference type="Rhea" id="RHEA-COMP:14738"/>
        <dbReference type="Rhea" id="RHEA-COMP:14740"/>
        <dbReference type="ChEBI" id="CHEBI:15378"/>
        <dbReference type="ChEBI" id="CHEBI:29985"/>
        <dbReference type="ChEBI" id="CHEBI:30616"/>
        <dbReference type="ChEBI" id="CHEBI:43474"/>
        <dbReference type="ChEBI" id="CHEBI:141005"/>
        <dbReference type="ChEBI" id="CHEBI:456216"/>
        <dbReference type="EC" id="6.3.2.17"/>
    </reaction>
</comment>
<dbReference type="EC" id="6.3.2.17" evidence="3"/>
<dbReference type="Gene3D" id="3.90.190.20">
    <property type="entry name" value="Mur ligase, C-terminal domain"/>
    <property type="match status" value="1"/>
</dbReference>
<protein>
    <recommendedName>
        <fullName evidence="3">tetrahydrofolate synthase</fullName>
        <ecNumber evidence="3">6.3.2.17</ecNumber>
    </recommendedName>
    <alternativeName>
        <fullName evidence="9">Tetrahydrofolylpolyglutamate synthase</fullName>
    </alternativeName>
</protein>
<organism evidence="14 15">
    <name type="scientific">Ligilactobacillus equi DSM 15833 = JCM 10991</name>
    <dbReference type="NCBI Taxonomy" id="1423740"/>
    <lineage>
        <taxon>Bacteria</taxon>
        <taxon>Bacillati</taxon>
        <taxon>Bacillota</taxon>
        <taxon>Bacilli</taxon>
        <taxon>Lactobacillales</taxon>
        <taxon>Lactobacillaceae</taxon>
        <taxon>Ligilactobacillus</taxon>
    </lineage>
</organism>
<evidence type="ECO:0000313" key="14">
    <source>
        <dbReference type="EMBL" id="KRL85295.1"/>
    </source>
</evidence>
<evidence type="ECO:0000256" key="9">
    <source>
        <dbReference type="ARBA" id="ARBA00030592"/>
    </source>
</evidence>
<dbReference type="Pfam" id="PF02875">
    <property type="entry name" value="Mur_ligase_C"/>
    <property type="match status" value="1"/>
</dbReference>
<evidence type="ECO:0000256" key="2">
    <source>
        <dbReference type="ARBA" id="ARBA00008276"/>
    </source>
</evidence>
<dbReference type="PANTHER" id="PTHR11136">
    <property type="entry name" value="FOLYLPOLYGLUTAMATE SYNTHASE-RELATED"/>
    <property type="match status" value="1"/>
</dbReference>
<evidence type="ECO:0000256" key="4">
    <source>
        <dbReference type="ARBA" id="ARBA00022598"/>
    </source>
</evidence>
<sequence>MDGDSMFVRDYQAALDFIHGRTKFKKKPTLTTMKLLMERLGNPQEQLKVIHVTGTNGKGSTTAFIRELLLAHGFEVGTFTSPFIVKFNERIALNGQMINDETLVTLVNQVGPVVAELDAELGEQGPTEFEIITALMFTYFGQIKPDYVVVEVGLGGLLDSTNIIQQPLVSVITTVGYDHAQILGSTLPEIAQQKAGIIKASCPLVLGKVSPEVAQVIKAVAREKKAPYYQLGQAFKNQATGLKDGQESFIYSDDSFHKLALASGLLGAYQVDNATCALKAVSLVAQAENFQLQTKLVKLALAQTAWPARMEKIFTQPLVFLDGAHNLAAFEELATMIKSHFNANHVFLILGILADKEPEKMLTMMAKLPNVQLILTDFDAYRQVADPQKLATKLPQAQAISPWKIAFKTVVTELLADESDVIIFAGSLYFVSEVRAFFKEEMDE</sequence>
<evidence type="ECO:0000256" key="1">
    <source>
        <dbReference type="ARBA" id="ARBA00001946"/>
    </source>
</evidence>
<dbReference type="FunFam" id="3.40.1190.10:FF:000011">
    <property type="entry name" value="Folylpolyglutamate synthase/dihydrofolate synthase"/>
    <property type="match status" value="1"/>
</dbReference>
<evidence type="ECO:0000256" key="5">
    <source>
        <dbReference type="ARBA" id="ARBA00022723"/>
    </source>
</evidence>
<evidence type="ECO:0000256" key="10">
    <source>
        <dbReference type="ARBA" id="ARBA00047493"/>
    </source>
</evidence>
<dbReference type="InterPro" id="IPR001645">
    <property type="entry name" value="Folylpolyglutamate_synth"/>
</dbReference>
<reference evidence="14 15" key="1">
    <citation type="journal article" date="2015" name="Genome Announc.">
        <title>Expanding the biotechnology potential of lactobacilli through comparative genomics of 213 strains and associated genera.</title>
        <authorList>
            <person name="Sun Z."/>
            <person name="Harris H.M."/>
            <person name="McCann A."/>
            <person name="Guo C."/>
            <person name="Argimon S."/>
            <person name="Zhang W."/>
            <person name="Yang X."/>
            <person name="Jeffery I.B."/>
            <person name="Cooney J.C."/>
            <person name="Kagawa T.F."/>
            <person name="Liu W."/>
            <person name="Song Y."/>
            <person name="Salvetti E."/>
            <person name="Wrobel A."/>
            <person name="Rasinkangas P."/>
            <person name="Parkhill J."/>
            <person name="Rea M.C."/>
            <person name="O'Sullivan O."/>
            <person name="Ritari J."/>
            <person name="Douillard F.P."/>
            <person name="Paul Ross R."/>
            <person name="Yang R."/>
            <person name="Briner A.E."/>
            <person name="Felis G.E."/>
            <person name="de Vos W.M."/>
            <person name="Barrangou R."/>
            <person name="Klaenhammer T.R."/>
            <person name="Caufield P.W."/>
            <person name="Cui Y."/>
            <person name="Zhang H."/>
            <person name="O'Toole P.W."/>
        </authorList>
    </citation>
    <scope>NUCLEOTIDE SEQUENCE [LARGE SCALE GENOMIC DNA]</scope>
    <source>
        <strain evidence="14 15">DSM 15833</strain>
    </source>
</reference>
<evidence type="ECO:0000259" key="13">
    <source>
        <dbReference type="Pfam" id="PF08245"/>
    </source>
</evidence>